<evidence type="ECO:0000313" key="1">
    <source>
        <dbReference type="EMBL" id="NPT54885.1"/>
    </source>
</evidence>
<reference evidence="2 3" key="1">
    <citation type="submission" date="2019-11" db="EMBL/GenBank/DDBJ databases">
        <title>Metabolism of dissolved organic matter in forest soils.</title>
        <authorList>
            <person name="Cyle K.T."/>
            <person name="Wilhelm R.C."/>
            <person name="Martinez C.E."/>
        </authorList>
    </citation>
    <scope>NUCLEOTIDE SEQUENCE [LARGE SCALE GENOMIC DNA]</scope>
    <source>
        <strain evidence="2 3">5N</strain>
    </source>
</reference>
<sequence length="149" mass="17033">MSFLKNMMTGGEGHSVAQNAHLAELVLKTLGSADKRQQVLQSLQKVMRRGMSFQRMDDDQLADEFDALDRVAQLNMLSIAIKEIGIFWKDEPWMPIRNPMFHSMDARDVEVNAGHFKRKHGLTVTILAEPMSLGQWVKEGRLVRKIVDR</sequence>
<dbReference type="EMBL" id="WOEZ01000044">
    <property type="protein sequence ID" value="NPT54885.1"/>
    <property type="molecule type" value="Genomic_DNA"/>
</dbReference>
<keyword evidence="3" id="KW-1185">Reference proteome</keyword>
<dbReference type="EMBL" id="WOEZ01000245">
    <property type="protein sequence ID" value="NPT60914.1"/>
    <property type="molecule type" value="Genomic_DNA"/>
</dbReference>
<gene>
    <name evidence="1" type="ORF">GNZ13_09740</name>
    <name evidence="2" type="ORF">GNZ13_41825</name>
</gene>
<evidence type="ECO:0000313" key="3">
    <source>
        <dbReference type="Proteomes" id="UP000655523"/>
    </source>
</evidence>
<evidence type="ECO:0000313" key="2">
    <source>
        <dbReference type="EMBL" id="NPT60914.1"/>
    </source>
</evidence>
<dbReference type="Proteomes" id="UP000655523">
    <property type="component" value="Unassembled WGS sequence"/>
</dbReference>
<proteinExistence type="predicted"/>
<accession>A0A972SN42</accession>
<organism evidence="2 3">
    <name type="scientific">Paraburkholderia elongata</name>
    <dbReference type="NCBI Taxonomy" id="2675747"/>
    <lineage>
        <taxon>Bacteria</taxon>
        <taxon>Pseudomonadati</taxon>
        <taxon>Pseudomonadota</taxon>
        <taxon>Betaproteobacteria</taxon>
        <taxon>Burkholderiales</taxon>
        <taxon>Burkholderiaceae</taxon>
        <taxon>Paraburkholderia</taxon>
    </lineage>
</organism>
<dbReference type="AlphaFoldDB" id="A0A972SN42"/>
<protein>
    <submittedName>
        <fullName evidence="2">Uncharacterized protein</fullName>
    </submittedName>
</protein>
<dbReference type="RefSeq" id="WP_172162834.1">
    <property type="nucleotide sequence ID" value="NZ_WOEZ01000044.1"/>
</dbReference>
<name>A0A972SN42_9BURK</name>
<comment type="caution">
    <text evidence="2">The sequence shown here is derived from an EMBL/GenBank/DDBJ whole genome shotgun (WGS) entry which is preliminary data.</text>
</comment>